<comment type="caution">
    <text evidence="7">The sequence shown here is derived from an EMBL/GenBank/DDBJ whole genome shotgun (WGS) entry which is preliminary data.</text>
</comment>
<feature type="transmembrane region" description="Helical" evidence="6">
    <location>
        <begin position="88"/>
        <end position="106"/>
    </location>
</feature>
<evidence type="ECO:0000313" key="8">
    <source>
        <dbReference type="Proteomes" id="UP000837675"/>
    </source>
</evidence>
<dbReference type="Proteomes" id="UP000837675">
    <property type="component" value="Unassembled WGS sequence"/>
</dbReference>
<evidence type="ECO:0000256" key="1">
    <source>
        <dbReference type="ARBA" id="ARBA00004651"/>
    </source>
</evidence>
<evidence type="ECO:0000256" key="4">
    <source>
        <dbReference type="ARBA" id="ARBA00022989"/>
    </source>
</evidence>
<dbReference type="PANTHER" id="PTHR32196">
    <property type="entry name" value="ABC TRANSPORTER PERMEASE PROTEIN YPHD-RELATED-RELATED"/>
    <property type="match status" value="1"/>
</dbReference>
<name>A0A8S4C4Z5_9ACAR</name>
<dbReference type="Pfam" id="PF02653">
    <property type="entry name" value="BPD_transp_2"/>
    <property type="match status" value="1"/>
</dbReference>
<keyword evidence="2" id="KW-1003">Cell membrane</keyword>
<proteinExistence type="predicted"/>
<keyword evidence="3 6" id="KW-0812">Transmembrane</keyword>
<dbReference type="AlphaFoldDB" id="A0A8S4C4Z5"/>
<organism evidence="7 8">
    <name type="scientific">Hyalomma marginatum</name>
    <dbReference type="NCBI Taxonomy" id="34627"/>
    <lineage>
        <taxon>Eukaryota</taxon>
        <taxon>Metazoa</taxon>
        <taxon>Ecdysozoa</taxon>
        <taxon>Arthropoda</taxon>
        <taxon>Chelicerata</taxon>
        <taxon>Arachnida</taxon>
        <taxon>Acari</taxon>
        <taxon>Parasitiformes</taxon>
        <taxon>Ixodida</taxon>
        <taxon>Ixodoidea</taxon>
        <taxon>Ixodidae</taxon>
        <taxon>Hyalomminae</taxon>
        <taxon>Hyalomma</taxon>
    </lineage>
</organism>
<keyword evidence="8" id="KW-1185">Reference proteome</keyword>
<accession>A0A8S4C4Z5</accession>
<evidence type="ECO:0000256" key="3">
    <source>
        <dbReference type="ARBA" id="ARBA00022692"/>
    </source>
</evidence>
<dbReference type="EMBL" id="CAJVAF010000315">
    <property type="protein sequence ID" value="CAG7596336.1"/>
    <property type="molecule type" value="Genomic_DNA"/>
</dbReference>
<gene>
    <name evidence="7" type="ORF">MHYMCMPASI_00867</name>
</gene>
<protein>
    <submittedName>
        <fullName evidence="7">ABC transporter permease</fullName>
    </submittedName>
</protein>
<feature type="transmembrane region" description="Helical" evidence="6">
    <location>
        <begin position="126"/>
        <end position="144"/>
    </location>
</feature>
<comment type="subcellular location">
    <subcellularLocation>
        <location evidence="1">Cell membrane</location>
        <topology evidence="1">Multi-pass membrane protein</topology>
    </subcellularLocation>
</comment>
<evidence type="ECO:0000313" key="7">
    <source>
        <dbReference type="EMBL" id="CAG7596336.1"/>
    </source>
</evidence>
<sequence length="196" mass="20943">MISDLIYYTLETGLIYGLIALGIYLTLRIIDFPDLTVNSSFTLGAAVSTVLIINDFPPIVSTSSAILMGFFAGAATAFLNLQCKIQNLLSSIIIMIGLHSINLRIMGKPNLVLLDQEVIYTNSNSIIITASIVIIITIMLAYFLSSEIGLGIRVSGQNPIMGNAYGVDYNKVVYSVLILSNGLTSLAGSLSITGVL</sequence>
<evidence type="ECO:0000256" key="5">
    <source>
        <dbReference type="ARBA" id="ARBA00023136"/>
    </source>
</evidence>
<dbReference type="PANTHER" id="PTHR32196:SF69">
    <property type="entry name" value="BRANCHED-CHAIN AMINO ACID TRANSPORT SYSTEM, PERMEASE PROTEIN"/>
    <property type="match status" value="1"/>
</dbReference>
<reference evidence="7" key="1">
    <citation type="submission" date="2021-06" db="EMBL/GenBank/DDBJ databases">
        <authorList>
            <person name="Nardi T."/>
            <person name="Nardi T."/>
        </authorList>
    </citation>
    <scope>NUCLEOTIDE SEQUENCE</scope>
</reference>
<evidence type="ECO:0000256" key="2">
    <source>
        <dbReference type="ARBA" id="ARBA00022475"/>
    </source>
</evidence>
<feature type="transmembrane region" description="Helical" evidence="6">
    <location>
        <begin position="6"/>
        <end position="27"/>
    </location>
</feature>
<dbReference type="GO" id="GO:0022857">
    <property type="term" value="F:transmembrane transporter activity"/>
    <property type="evidence" value="ECO:0007669"/>
    <property type="project" value="InterPro"/>
</dbReference>
<dbReference type="InterPro" id="IPR001851">
    <property type="entry name" value="ABC_transp_permease"/>
</dbReference>
<keyword evidence="4 6" id="KW-1133">Transmembrane helix</keyword>
<feature type="transmembrane region" description="Helical" evidence="6">
    <location>
        <begin position="59"/>
        <end position="81"/>
    </location>
</feature>
<dbReference type="GO" id="GO:0005886">
    <property type="term" value="C:plasma membrane"/>
    <property type="evidence" value="ECO:0007669"/>
    <property type="project" value="UniProtKB-SubCell"/>
</dbReference>
<keyword evidence="5 6" id="KW-0472">Membrane</keyword>
<evidence type="ECO:0000256" key="6">
    <source>
        <dbReference type="SAM" id="Phobius"/>
    </source>
</evidence>